<accession>A0A176VR11</accession>
<sequence>MVSLPLSMGEVSANLSLMWTSRICYLAVIQQRIVPKQMGSFKSRFSNDNFMQFSILAMENVCIDLTGALELFETSTEEIMPNISGLSANPELYYLWNEIYNCTGNISTIHGVMALKLQEKAVR</sequence>
<comment type="caution">
    <text evidence="1">The sequence shown here is derived from an EMBL/GenBank/DDBJ whole genome shotgun (WGS) entry which is preliminary data.</text>
</comment>
<proteinExistence type="predicted"/>
<evidence type="ECO:0000313" key="1">
    <source>
        <dbReference type="EMBL" id="OAE22405.1"/>
    </source>
</evidence>
<reference evidence="1" key="1">
    <citation type="submission" date="2016-03" db="EMBL/GenBank/DDBJ databases">
        <title>Mechanisms controlling the formation of the plant cell surface in tip-growing cells are functionally conserved among land plants.</title>
        <authorList>
            <person name="Honkanen S."/>
            <person name="Jones V.A."/>
            <person name="Morieri G."/>
            <person name="Champion C."/>
            <person name="Hetherington A.J."/>
            <person name="Kelly S."/>
            <person name="Saint-Marcoux D."/>
            <person name="Proust H."/>
            <person name="Prescott H."/>
            <person name="Dolan L."/>
        </authorList>
    </citation>
    <scope>NUCLEOTIDE SEQUENCE [LARGE SCALE GENOMIC DNA]</scope>
    <source>
        <tissue evidence="1">Whole gametophyte</tissue>
    </source>
</reference>
<organism evidence="1 2">
    <name type="scientific">Marchantia polymorpha subsp. ruderalis</name>
    <dbReference type="NCBI Taxonomy" id="1480154"/>
    <lineage>
        <taxon>Eukaryota</taxon>
        <taxon>Viridiplantae</taxon>
        <taxon>Streptophyta</taxon>
        <taxon>Embryophyta</taxon>
        <taxon>Marchantiophyta</taxon>
        <taxon>Marchantiopsida</taxon>
        <taxon>Marchantiidae</taxon>
        <taxon>Marchantiales</taxon>
        <taxon>Marchantiaceae</taxon>
        <taxon>Marchantia</taxon>
    </lineage>
</organism>
<dbReference type="Proteomes" id="UP000077202">
    <property type="component" value="Unassembled WGS sequence"/>
</dbReference>
<name>A0A176VR11_MARPO</name>
<gene>
    <name evidence="1" type="ORF">AXG93_2381s1010</name>
</gene>
<keyword evidence="2" id="KW-1185">Reference proteome</keyword>
<dbReference type="EMBL" id="LVLJ01003206">
    <property type="protein sequence ID" value="OAE22405.1"/>
    <property type="molecule type" value="Genomic_DNA"/>
</dbReference>
<dbReference type="AlphaFoldDB" id="A0A176VR11"/>
<evidence type="ECO:0000313" key="2">
    <source>
        <dbReference type="Proteomes" id="UP000077202"/>
    </source>
</evidence>
<protein>
    <submittedName>
        <fullName evidence="1">Uncharacterized protein</fullName>
    </submittedName>
</protein>